<feature type="region of interest" description="Disordered" evidence="1">
    <location>
        <begin position="1"/>
        <end position="20"/>
    </location>
</feature>
<accession>A0A7W7ZFG0</accession>
<dbReference type="AlphaFoldDB" id="A0A7W7ZFG0"/>
<sequence>MDLQMQPGKTRHSRQANCNMKPPVVLKTNCCRVERMPGMASSGKSSEGGRGIVNGWIP</sequence>
<comment type="caution">
    <text evidence="2">The sequence shown here is derived from an EMBL/GenBank/DDBJ whole genome shotgun (WGS) entry which is preliminary data.</text>
</comment>
<reference evidence="2 3" key="1">
    <citation type="submission" date="2020-08" db="EMBL/GenBank/DDBJ databases">
        <title>Genomic Encyclopedia of Type Strains, Phase IV (KMG-V): Genome sequencing to study the core and pangenomes of soil and plant-associated prokaryotes.</title>
        <authorList>
            <person name="Whitman W."/>
        </authorList>
    </citation>
    <scope>NUCLEOTIDE SEQUENCE [LARGE SCALE GENOMIC DNA]</scope>
    <source>
        <strain evidence="2 3">M8UP14</strain>
    </source>
</reference>
<proteinExistence type="predicted"/>
<protein>
    <submittedName>
        <fullName evidence="2">Uncharacterized protein</fullName>
    </submittedName>
</protein>
<organism evidence="2 3">
    <name type="scientific">Granulicella aggregans</name>
    <dbReference type="NCBI Taxonomy" id="474949"/>
    <lineage>
        <taxon>Bacteria</taxon>
        <taxon>Pseudomonadati</taxon>
        <taxon>Acidobacteriota</taxon>
        <taxon>Terriglobia</taxon>
        <taxon>Terriglobales</taxon>
        <taxon>Acidobacteriaceae</taxon>
        <taxon>Granulicella</taxon>
    </lineage>
</organism>
<evidence type="ECO:0000313" key="3">
    <source>
        <dbReference type="Proteomes" id="UP000540989"/>
    </source>
</evidence>
<name>A0A7W7ZFG0_9BACT</name>
<gene>
    <name evidence="2" type="ORF">HDF16_003437</name>
</gene>
<keyword evidence="3" id="KW-1185">Reference proteome</keyword>
<dbReference type="Proteomes" id="UP000540989">
    <property type="component" value="Unassembled WGS sequence"/>
</dbReference>
<feature type="region of interest" description="Disordered" evidence="1">
    <location>
        <begin position="37"/>
        <end position="58"/>
    </location>
</feature>
<dbReference type="EMBL" id="JACHIP010000004">
    <property type="protein sequence ID" value="MBB5058723.1"/>
    <property type="molecule type" value="Genomic_DNA"/>
</dbReference>
<evidence type="ECO:0000313" key="2">
    <source>
        <dbReference type="EMBL" id="MBB5058723.1"/>
    </source>
</evidence>
<evidence type="ECO:0000256" key="1">
    <source>
        <dbReference type="SAM" id="MobiDB-lite"/>
    </source>
</evidence>